<dbReference type="Proteomes" id="UP000504618">
    <property type="component" value="Unplaced"/>
</dbReference>
<accession>A0A6J1RFT5</accession>
<dbReference type="GO" id="GO:0006357">
    <property type="term" value="P:regulation of transcription by RNA polymerase II"/>
    <property type="evidence" value="ECO:0007669"/>
    <property type="project" value="TreeGrafter"/>
</dbReference>
<dbReference type="PANTHER" id="PTHR46169:SF29">
    <property type="entry name" value="DNA REPLICATION-RELATED ELEMENT FACTOR, ISOFORM A"/>
    <property type="match status" value="1"/>
</dbReference>
<dbReference type="OrthoDB" id="7684415at2759"/>
<reference evidence="2" key="1">
    <citation type="submission" date="2025-08" db="UniProtKB">
        <authorList>
            <consortium name="RefSeq"/>
        </authorList>
    </citation>
    <scope>IDENTIFICATION</scope>
    <source>
        <tissue evidence="2">Whole body</tissue>
    </source>
</reference>
<dbReference type="GeneID" id="112468603"/>
<evidence type="ECO:0000313" key="1">
    <source>
        <dbReference type="Proteomes" id="UP000504618"/>
    </source>
</evidence>
<dbReference type="SUPFAM" id="SSF53098">
    <property type="entry name" value="Ribonuclease H-like"/>
    <property type="match status" value="1"/>
</dbReference>
<proteinExistence type="predicted"/>
<dbReference type="PANTHER" id="PTHR46169">
    <property type="entry name" value="DNA REPLICATION-RELATED ELEMENT FACTOR, ISOFORM A"/>
    <property type="match status" value="1"/>
</dbReference>
<evidence type="ECO:0000313" key="2">
    <source>
        <dbReference type="RefSeq" id="XP_024893627.1"/>
    </source>
</evidence>
<sequence>MNSSTNKNTCINKKEIDLALGEFFFGCNIPMNVVKSPRFKRFLQLLNSSYLPPTKKSLSKMILDKTQGSEGVLICDGWKNSAANTKNVCIIHNVNEKSIFLKSWDFTELRETSQQLKDMVNEAVQLANKKFKISIYAVVSDNASPMIAMGRQVNIWHSTCRSHSANLLAKSLVPMDFAQSVSNLLREFRTASTERELKNRGRSRIMLPCQTRWCSYRDAFRCCLKNLHLMRTLVDEQKVTFATHNLQLLSEYSFETQLQDCIILFDPICELINRCQRSDARIADACEEWLKLNIPTDEDFIIKTFQARLKKVLTPIVLAANLMHPQYQDKQFFHQENERAMALDFITEQLDIEDQSGLDNYLNNAGIFQTLQKKGIKSAQTFWGLAATLHPHLSSLARKLLKIPAASAQIERLFSNWSFVHSTYEIV</sequence>
<dbReference type="RefSeq" id="XP_024893627.1">
    <property type="nucleotide sequence ID" value="XM_025037859.1"/>
</dbReference>
<protein>
    <submittedName>
        <fullName evidence="2">Uncharacterized protein LOC112468603</fullName>
    </submittedName>
</protein>
<dbReference type="InterPro" id="IPR012337">
    <property type="entry name" value="RNaseH-like_sf"/>
</dbReference>
<dbReference type="AlphaFoldDB" id="A0A6J1RFT5"/>
<keyword evidence="1" id="KW-1185">Reference proteome</keyword>
<name>A0A6J1RFT5_9HYME</name>
<dbReference type="InterPro" id="IPR052717">
    <property type="entry name" value="Vacuolar_transposase_reg"/>
</dbReference>
<organism evidence="1 2">
    <name type="scientific">Temnothorax curvispinosus</name>
    <dbReference type="NCBI Taxonomy" id="300111"/>
    <lineage>
        <taxon>Eukaryota</taxon>
        <taxon>Metazoa</taxon>
        <taxon>Ecdysozoa</taxon>
        <taxon>Arthropoda</taxon>
        <taxon>Hexapoda</taxon>
        <taxon>Insecta</taxon>
        <taxon>Pterygota</taxon>
        <taxon>Neoptera</taxon>
        <taxon>Endopterygota</taxon>
        <taxon>Hymenoptera</taxon>
        <taxon>Apocrita</taxon>
        <taxon>Aculeata</taxon>
        <taxon>Formicoidea</taxon>
        <taxon>Formicidae</taxon>
        <taxon>Myrmicinae</taxon>
        <taxon>Temnothorax</taxon>
    </lineage>
</organism>
<dbReference type="GO" id="GO:0005634">
    <property type="term" value="C:nucleus"/>
    <property type="evidence" value="ECO:0007669"/>
    <property type="project" value="TreeGrafter"/>
</dbReference>
<gene>
    <name evidence="2" type="primary">LOC112468603</name>
</gene>